<dbReference type="PANTHER" id="PTHR48106:SF13">
    <property type="entry name" value="QUINONE OXIDOREDUCTASE-RELATED"/>
    <property type="match status" value="1"/>
</dbReference>
<name>A0ABR3J8E8_9AGAR</name>
<sequence>MIAVISKGEVDAIQLSVTPPEDNEVLIKNDYAGVTISDLYYADLGIFVASFPAVLGTTVSGTIIGVGKGVTDLKIGDRSLPSRTKVEGFTGVLNCASLHLCAGSRKHISRTGRDSSGQLHHRILHDL</sequence>
<dbReference type="EMBL" id="JASNQZ010000011">
    <property type="protein sequence ID" value="KAL0951909.1"/>
    <property type="molecule type" value="Genomic_DNA"/>
</dbReference>
<gene>
    <name evidence="4" type="ORF">HGRIS_008564</name>
</gene>
<feature type="domain" description="Alcohol dehydrogenase-like N-terminal" evidence="3">
    <location>
        <begin position="22"/>
        <end position="80"/>
    </location>
</feature>
<reference evidence="5" key="1">
    <citation type="submission" date="2024-06" db="EMBL/GenBank/DDBJ databases">
        <title>Multi-omics analyses provide insights into the biosynthesis of the anticancer antibiotic pleurotin in Hohenbuehelia grisea.</title>
        <authorList>
            <person name="Weaver J.A."/>
            <person name="Alberti F."/>
        </authorList>
    </citation>
    <scope>NUCLEOTIDE SEQUENCE [LARGE SCALE GENOMIC DNA]</scope>
    <source>
        <strain evidence="5">T-177</strain>
    </source>
</reference>
<keyword evidence="1" id="KW-0521">NADP</keyword>
<comment type="caution">
    <text evidence="4">The sequence shown here is derived from an EMBL/GenBank/DDBJ whole genome shotgun (WGS) entry which is preliminary data.</text>
</comment>
<dbReference type="Proteomes" id="UP001556367">
    <property type="component" value="Unassembled WGS sequence"/>
</dbReference>
<dbReference type="SUPFAM" id="SSF50129">
    <property type="entry name" value="GroES-like"/>
    <property type="match status" value="1"/>
</dbReference>
<dbReference type="InterPro" id="IPR013154">
    <property type="entry name" value="ADH-like_N"/>
</dbReference>
<accession>A0ABR3J8E8</accession>
<keyword evidence="2" id="KW-0560">Oxidoreductase</keyword>
<evidence type="ECO:0000313" key="5">
    <source>
        <dbReference type="Proteomes" id="UP001556367"/>
    </source>
</evidence>
<dbReference type="PANTHER" id="PTHR48106">
    <property type="entry name" value="QUINONE OXIDOREDUCTASE PIG3-RELATED"/>
    <property type="match status" value="1"/>
</dbReference>
<organism evidence="4 5">
    <name type="scientific">Hohenbuehelia grisea</name>
    <dbReference type="NCBI Taxonomy" id="104357"/>
    <lineage>
        <taxon>Eukaryota</taxon>
        <taxon>Fungi</taxon>
        <taxon>Dikarya</taxon>
        <taxon>Basidiomycota</taxon>
        <taxon>Agaricomycotina</taxon>
        <taxon>Agaricomycetes</taxon>
        <taxon>Agaricomycetidae</taxon>
        <taxon>Agaricales</taxon>
        <taxon>Pleurotineae</taxon>
        <taxon>Pleurotaceae</taxon>
        <taxon>Hohenbuehelia</taxon>
    </lineage>
</organism>
<dbReference type="InterPro" id="IPR011032">
    <property type="entry name" value="GroES-like_sf"/>
</dbReference>
<proteinExistence type="predicted"/>
<evidence type="ECO:0000313" key="4">
    <source>
        <dbReference type="EMBL" id="KAL0951909.1"/>
    </source>
</evidence>
<dbReference type="Gene3D" id="3.90.180.10">
    <property type="entry name" value="Medium-chain alcohol dehydrogenases, catalytic domain"/>
    <property type="match status" value="1"/>
</dbReference>
<evidence type="ECO:0000256" key="1">
    <source>
        <dbReference type="ARBA" id="ARBA00022857"/>
    </source>
</evidence>
<dbReference type="Pfam" id="PF08240">
    <property type="entry name" value="ADH_N"/>
    <property type="match status" value="1"/>
</dbReference>
<protein>
    <recommendedName>
        <fullName evidence="3">Alcohol dehydrogenase-like N-terminal domain-containing protein</fullName>
    </recommendedName>
</protein>
<keyword evidence="5" id="KW-1185">Reference proteome</keyword>
<evidence type="ECO:0000259" key="3">
    <source>
        <dbReference type="Pfam" id="PF08240"/>
    </source>
</evidence>
<evidence type="ECO:0000256" key="2">
    <source>
        <dbReference type="ARBA" id="ARBA00023002"/>
    </source>
</evidence>